<evidence type="ECO:0000256" key="1">
    <source>
        <dbReference type="SAM" id="Phobius"/>
    </source>
</evidence>
<dbReference type="STRING" id="1224947.SAMN05216480_106126"/>
<dbReference type="RefSeq" id="WP_093025020.1">
    <property type="nucleotide sequence ID" value="NZ_FPBK01000006.1"/>
</dbReference>
<dbReference type="AlphaFoldDB" id="A0A1I7GZH4"/>
<gene>
    <name evidence="2" type="ORF">SAMN05216480_106126</name>
</gene>
<keyword evidence="1" id="KW-0472">Membrane</keyword>
<proteinExistence type="predicted"/>
<evidence type="ECO:0000313" key="2">
    <source>
        <dbReference type="EMBL" id="SFU53825.1"/>
    </source>
</evidence>
<dbReference type="EMBL" id="FPBK01000006">
    <property type="protein sequence ID" value="SFU53825.1"/>
    <property type="molecule type" value="Genomic_DNA"/>
</dbReference>
<name>A0A1I7GZH4_9FLAO</name>
<keyword evidence="1" id="KW-1133">Transmembrane helix</keyword>
<sequence>MEEQIIQLLFYCIPAIVTGGVAYYFFSLHTKNEEGRRRYLLHKESQKDALPVRLQAYERMTLFLERIAPASLTINLTPVTDGKDDYENRLIQQIETEFNHNLAQQIYLTEDCWGIIRAAKNTTIQMIRKIAMSEKIDSASKLREAILTEFMDKQAPSATALSFIKKEVSEIIG</sequence>
<organism evidence="2 3">
    <name type="scientific">Pustulibacterium marinum</name>
    <dbReference type="NCBI Taxonomy" id="1224947"/>
    <lineage>
        <taxon>Bacteria</taxon>
        <taxon>Pseudomonadati</taxon>
        <taxon>Bacteroidota</taxon>
        <taxon>Flavobacteriia</taxon>
        <taxon>Flavobacteriales</taxon>
        <taxon>Flavobacteriaceae</taxon>
        <taxon>Pustulibacterium</taxon>
    </lineage>
</organism>
<protein>
    <submittedName>
        <fullName evidence="2">Uncharacterized protein</fullName>
    </submittedName>
</protein>
<dbReference type="InterPro" id="IPR057695">
    <property type="entry name" value="DUF7935"/>
</dbReference>
<evidence type="ECO:0000313" key="3">
    <source>
        <dbReference type="Proteomes" id="UP000199138"/>
    </source>
</evidence>
<feature type="transmembrane region" description="Helical" evidence="1">
    <location>
        <begin position="6"/>
        <end position="26"/>
    </location>
</feature>
<keyword evidence="1" id="KW-0812">Transmembrane</keyword>
<keyword evidence="3" id="KW-1185">Reference proteome</keyword>
<reference evidence="2 3" key="1">
    <citation type="submission" date="2016-10" db="EMBL/GenBank/DDBJ databases">
        <authorList>
            <person name="de Groot N.N."/>
        </authorList>
    </citation>
    <scope>NUCLEOTIDE SEQUENCE [LARGE SCALE GENOMIC DNA]</scope>
    <source>
        <strain evidence="2 3">CGMCC 1.12333</strain>
    </source>
</reference>
<dbReference type="OrthoDB" id="1493032at2"/>
<dbReference type="Pfam" id="PF25589">
    <property type="entry name" value="DUF7935"/>
    <property type="match status" value="1"/>
</dbReference>
<dbReference type="Proteomes" id="UP000199138">
    <property type="component" value="Unassembled WGS sequence"/>
</dbReference>
<accession>A0A1I7GZH4</accession>